<dbReference type="Gene3D" id="3.30.70.2970">
    <property type="entry name" value="Protein of unknown function (DUF541), domain 2"/>
    <property type="match status" value="1"/>
</dbReference>
<dbReference type="PANTHER" id="PTHR34387">
    <property type="entry name" value="SLR1258 PROTEIN"/>
    <property type="match status" value="1"/>
</dbReference>
<name>A0ABN3L7V7_9ACTN</name>
<dbReference type="PANTHER" id="PTHR34387:SF1">
    <property type="entry name" value="PERIPLASMIC IMMUNOGENIC PROTEIN"/>
    <property type="match status" value="1"/>
</dbReference>
<dbReference type="RefSeq" id="WP_344382062.1">
    <property type="nucleotide sequence ID" value="NZ_BAAATA010000005.1"/>
</dbReference>
<gene>
    <name evidence="1" type="ORF">GCM10010406_12030</name>
</gene>
<comment type="caution">
    <text evidence="1">The sequence shown here is derived from an EMBL/GenBank/DDBJ whole genome shotgun (WGS) entry which is preliminary data.</text>
</comment>
<dbReference type="EMBL" id="BAAATA010000005">
    <property type="protein sequence ID" value="GAA2477500.1"/>
    <property type="molecule type" value="Genomic_DNA"/>
</dbReference>
<dbReference type="InterPro" id="IPR007497">
    <property type="entry name" value="SIMPL/DUF541"/>
</dbReference>
<protein>
    <recommendedName>
        <fullName evidence="3">SIMPL domain-containing protein</fullName>
    </recommendedName>
</protein>
<keyword evidence="2" id="KW-1185">Reference proteome</keyword>
<sequence length="237" mass="25516">MTHPHDTAPAPDPRVSVHGEAHLEVEPELARIGVVVTARGTDRRHTLDDLTRRNSRCLELLRGYGDAVESIESGALHVAPELGKGRGERVRAHHGSVRINATVTDFSVLGELTTRLGDLELTRVDGPWWSLRPDSPAHSRVRRQAVHEAVRRAREYAEALGSRLLTLTELSDPGAETPYAPRAAGFAPAPAGAARGLAAEPAPLDLEPQRQTVHARVTARFTMTPPDLGAPAGQQPG</sequence>
<proteinExistence type="predicted"/>
<evidence type="ECO:0000313" key="1">
    <source>
        <dbReference type="EMBL" id="GAA2477500.1"/>
    </source>
</evidence>
<dbReference type="InterPro" id="IPR052022">
    <property type="entry name" value="26kDa_periplasmic_antigen"/>
</dbReference>
<accession>A0ABN3L7V7</accession>
<evidence type="ECO:0000313" key="2">
    <source>
        <dbReference type="Proteomes" id="UP001501358"/>
    </source>
</evidence>
<reference evidence="1 2" key="1">
    <citation type="journal article" date="2019" name="Int. J. Syst. Evol. Microbiol.">
        <title>The Global Catalogue of Microorganisms (GCM) 10K type strain sequencing project: providing services to taxonomists for standard genome sequencing and annotation.</title>
        <authorList>
            <consortium name="The Broad Institute Genomics Platform"/>
            <consortium name="The Broad Institute Genome Sequencing Center for Infectious Disease"/>
            <person name="Wu L."/>
            <person name="Ma J."/>
        </authorList>
    </citation>
    <scope>NUCLEOTIDE SEQUENCE [LARGE SCALE GENOMIC DNA]</scope>
    <source>
        <strain evidence="1 2">JCM 6307</strain>
    </source>
</reference>
<dbReference type="Proteomes" id="UP001501358">
    <property type="component" value="Unassembled WGS sequence"/>
</dbReference>
<evidence type="ECO:0008006" key="3">
    <source>
        <dbReference type="Google" id="ProtNLM"/>
    </source>
</evidence>
<organism evidence="1 2">
    <name type="scientific">Streptomyces thermolineatus</name>
    <dbReference type="NCBI Taxonomy" id="44033"/>
    <lineage>
        <taxon>Bacteria</taxon>
        <taxon>Bacillati</taxon>
        <taxon>Actinomycetota</taxon>
        <taxon>Actinomycetes</taxon>
        <taxon>Kitasatosporales</taxon>
        <taxon>Streptomycetaceae</taxon>
        <taxon>Streptomyces</taxon>
    </lineage>
</organism>
<dbReference type="Pfam" id="PF04402">
    <property type="entry name" value="SIMPL"/>
    <property type="match status" value="1"/>
</dbReference>
<dbReference type="Gene3D" id="3.30.110.170">
    <property type="entry name" value="Protein of unknown function (DUF541), domain 1"/>
    <property type="match status" value="1"/>
</dbReference>